<dbReference type="VEuPathDB" id="FungiDB:ASPZODRAFT_667760"/>
<evidence type="ECO:0000313" key="2">
    <source>
        <dbReference type="EMBL" id="OJJ45011.1"/>
    </source>
</evidence>
<evidence type="ECO:0000313" key="3">
    <source>
        <dbReference type="Proteomes" id="UP000184188"/>
    </source>
</evidence>
<protein>
    <submittedName>
        <fullName evidence="2">Uncharacterized protein</fullName>
    </submittedName>
</protein>
<accession>A0A1L9SCV1</accession>
<reference evidence="3" key="1">
    <citation type="journal article" date="2017" name="Genome Biol.">
        <title>Comparative genomics reveals high biological diversity and specific adaptations in the industrially and medically important fungal genus Aspergillus.</title>
        <authorList>
            <person name="de Vries R.P."/>
            <person name="Riley R."/>
            <person name="Wiebenga A."/>
            <person name="Aguilar-Osorio G."/>
            <person name="Amillis S."/>
            <person name="Uchima C.A."/>
            <person name="Anderluh G."/>
            <person name="Asadollahi M."/>
            <person name="Askin M."/>
            <person name="Barry K."/>
            <person name="Battaglia E."/>
            <person name="Bayram O."/>
            <person name="Benocci T."/>
            <person name="Braus-Stromeyer S.A."/>
            <person name="Caldana C."/>
            <person name="Canovas D."/>
            <person name="Cerqueira G.C."/>
            <person name="Chen F."/>
            <person name="Chen W."/>
            <person name="Choi C."/>
            <person name="Clum A."/>
            <person name="Dos Santos R.A."/>
            <person name="Damasio A.R."/>
            <person name="Diallinas G."/>
            <person name="Emri T."/>
            <person name="Fekete E."/>
            <person name="Flipphi M."/>
            <person name="Freyberg S."/>
            <person name="Gallo A."/>
            <person name="Gournas C."/>
            <person name="Habgood R."/>
            <person name="Hainaut M."/>
            <person name="Harispe M.L."/>
            <person name="Henrissat B."/>
            <person name="Hilden K.S."/>
            <person name="Hope R."/>
            <person name="Hossain A."/>
            <person name="Karabika E."/>
            <person name="Karaffa L."/>
            <person name="Karanyi Z."/>
            <person name="Krasevec N."/>
            <person name="Kuo A."/>
            <person name="Kusch H."/>
            <person name="LaButti K."/>
            <person name="Lagendijk E.L."/>
            <person name="Lapidus A."/>
            <person name="Levasseur A."/>
            <person name="Lindquist E."/>
            <person name="Lipzen A."/>
            <person name="Logrieco A.F."/>
            <person name="MacCabe A."/>
            <person name="Maekelae M.R."/>
            <person name="Malavazi I."/>
            <person name="Melin P."/>
            <person name="Meyer V."/>
            <person name="Mielnichuk N."/>
            <person name="Miskei M."/>
            <person name="Molnar A.P."/>
            <person name="Mule G."/>
            <person name="Ngan C.Y."/>
            <person name="Orejas M."/>
            <person name="Orosz E."/>
            <person name="Ouedraogo J.P."/>
            <person name="Overkamp K.M."/>
            <person name="Park H.-S."/>
            <person name="Perrone G."/>
            <person name="Piumi F."/>
            <person name="Punt P.J."/>
            <person name="Ram A.F."/>
            <person name="Ramon A."/>
            <person name="Rauscher S."/>
            <person name="Record E."/>
            <person name="Riano-Pachon D.M."/>
            <person name="Robert V."/>
            <person name="Roehrig J."/>
            <person name="Ruller R."/>
            <person name="Salamov A."/>
            <person name="Salih N.S."/>
            <person name="Samson R.A."/>
            <person name="Sandor E."/>
            <person name="Sanguinetti M."/>
            <person name="Schuetze T."/>
            <person name="Sepcic K."/>
            <person name="Shelest E."/>
            <person name="Sherlock G."/>
            <person name="Sophianopoulou V."/>
            <person name="Squina F.M."/>
            <person name="Sun H."/>
            <person name="Susca A."/>
            <person name="Todd R.B."/>
            <person name="Tsang A."/>
            <person name="Unkles S.E."/>
            <person name="van de Wiele N."/>
            <person name="van Rossen-Uffink D."/>
            <person name="Oliveira J.V."/>
            <person name="Vesth T.C."/>
            <person name="Visser J."/>
            <person name="Yu J.-H."/>
            <person name="Zhou M."/>
            <person name="Andersen M.R."/>
            <person name="Archer D.B."/>
            <person name="Baker S.E."/>
            <person name="Benoit I."/>
            <person name="Brakhage A.A."/>
            <person name="Braus G.H."/>
            <person name="Fischer R."/>
            <person name="Frisvad J.C."/>
            <person name="Goldman G.H."/>
            <person name="Houbraken J."/>
            <person name="Oakley B."/>
            <person name="Pocsi I."/>
            <person name="Scazzocchio C."/>
            <person name="Seiboth B."/>
            <person name="vanKuyk P.A."/>
            <person name="Wortman J."/>
            <person name="Dyer P.S."/>
            <person name="Grigoriev I.V."/>
        </authorList>
    </citation>
    <scope>NUCLEOTIDE SEQUENCE [LARGE SCALE GENOMIC DNA]</scope>
    <source>
        <strain evidence="3">CBS 506.65</strain>
    </source>
</reference>
<proteinExistence type="predicted"/>
<keyword evidence="3" id="KW-1185">Reference proteome</keyword>
<evidence type="ECO:0000256" key="1">
    <source>
        <dbReference type="SAM" id="MobiDB-lite"/>
    </source>
</evidence>
<dbReference type="OrthoDB" id="4760831at2759"/>
<sequence length="121" mass="12977">MASVPEPEVPPPHLSAVFAFPVSQSISSNELENFVVWMRGLPRNIGLSLENVYETQSMCFIFRSGYAFPSNLAGIPGVSLLCETKLPNLVSLVTSTAPPQATGSIGPHLPFSRGSLPPPKR</sequence>
<name>A0A1L9SCV1_9EURO</name>
<dbReference type="GeneID" id="34615862"/>
<dbReference type="RefSeq" id="XP_022579521.1">
    <property type="nucleotide sequence ID" value="XM_022729398.1"/>
</dbReference>
<organism evidence="2 3">
    <name type="scientific">Penicilliopsis zonata CBS 506.65</name>
    <dbReference type="NCBI Taxonomy" id="1073090"/>
    <lineage>
        <taxon>Eukaryota</taxon>
        <taxon>Fungi</taxon>
        <taxon>Dikarya</taxon>
        <taxon>Ascomycota</taxon>
        <taxon>Pezizomycotina</taxon>
        <taxon>Eurotiomycetes</taxon>
        <taxon>Eurotiomycetidae</taxon>
        <taxon>Eurotiales</taxon>
        <taxon>Aspergillaceae</taxon>
        <taxon>Penicilliopsis</taxon>
    </lineage>
</organism>
<feature type="region of interest" description="Disordered" evidence="1">
    <location>
        <begin position="97"/>
        <end position="121"/>
    </location>
</feature>
<dbReference type="AlphaFoldDB" id="A0A1L9SCV1"/>
<dbReference type="Proteomes" id="UP000184188">
    <property type="component" value="Unassembled WGS sequence"/>
</dbReference>
<dbReference type="EMBL" id="KV878346">
    <property type="protein sequence ID" value="OJJ45011.1"/>
    <property type="molecule type" value="Genomic_DNA"/>
</dbReference>
<gene>
    <name evidence="2" type="ORF">ASPZODRAFT_667760</name>
</gene>